<feature type="domain" description="Putative auto-transporter adhesin head GIN" evidence="1">
    <location>
        <begin position="42"/>
        <end position="224"/>
    </location>
</feature>
<comment type="caution">
    <text evidence="2">The sequence shown here is derived from an EMBL/GenBank/DDBJ whole genome shotgun (WGS) entry which is preliminary data.</text>
</comment>
<accession>A0A3D9FIP0</accession>
<keyword evidence="3" id="KW-1185">Reference proteome</keyword>
<dbReference type="PANTHER" id="PTHR39200:SF1">
    <property type="entry name" value="AUTO-TRANSPORTER ADHESIN HEAD GIN DOMAIN-CONTAINING PROTEIN-RELATED"/>
    <property type="match status" value="1"/>
</dbReference>
<dbReference type="InterPro" id="IPR021255">
    <property type="entry name" value="DUF2807"/>
</dbReference>
<evidence type="ECO:0000259" key="1">
    <source>
        <dbReference type="Pfam" id="PF10988"/>
    </source>
</evidence>
<gene>
    <name evidence="2" type="ORF">DFR46_1990</name>
</gene>
<evidence type="ECO:0000313" key="3">
    <source>
        <dbReference type="Proteomes" id="UP000256310"/>
    </source>
</evidence>
<organism evidence="2 3">
    <name type="scientific">Parasphingopyxis lamellibrachiae</name>
    <dbReference type="NCBI Taxonomy" id="680125"/>
    <lineage>
        <taxon>Bacteria</taxon>
        <taxon>Pseudomonadati</taxon>
        <taxon>Pseudomonadota</taxon>
        <taxon>Alphaproteobacteria</taxon>
        <taxon>Sphingomonadales</taxon>
        <taxon>Sphingomonadaceae</taxon>
        <taxon>Parasphingopyxis</taxon>
    </lineage>
</organism>
<sequence length="240" mass="24291">MRALLVSLSALALAACGPLVEMGGRDSGLSNGQSLAELTLEEFDSVSLRGPDNVVIALGDEFDIRVEGDDDVVARVEFEIRNGKLRIGRESSHGITINEGVATVHITMPVLNGASLAGSGDMQIARAASDDFEASIAGSGSMAIAALEAARAEFDIAGSGDMTVAGTVADLEIGIAGSGDVEAAELRVERADVDIAGSGSVEIFATETVSGSLIGSGDVRVSGGADCRSNSIGSGEMRCS</sequence>
<dbReference type="PANTHER" id="PTHR39200">
    <property type="entry name" value="HYPOTHETICAL EXPORTED PROTEIN"/>
    <property type="match status" value="1"/>
</dbReference>
<proteinExistence type="predicted"/>
<dbReference type="PROSITE" id="PS51257">
    <property type="entry name" value="PROKAR_LIPOPROTEIN"/>
    <property type="match status" value="1"/>
</dbReference>
<evidence type="ECO:0000313" key="2">
    <source>
        <dbReference type="EMBL" id="RED16956.1"/>
    </source>
</evidence>
<protein>
    <submittedName>
        <fullName evidence="2">Putative autotransporter adhesin-like protein</fullName>
    </submittedName>
</protein>
<dbReference type="EMBL" id="QRDP01000004">
    <property type="protein sequence ID" value="RED16956.1"/>
    <property type="molecule type" value="Genomic_DNA"/>
</dbReference>
<dbReference type="Gene3D" id="2.160.20.120">
    <property type="match status" value="1"/>
</dbReference>
<reference evidence="2 3" key="1">
    <citation type="submission" date="2018-07" db="EMBL/GenBank/DDBJ databases">
        <title>Genomic Encyclopedia of Type Strains, Phase IV (KMG-IV): sequencing the most valuable type-strain genomes for metagenomic binning, comparative biology and taxonomic classification.</title>
        <authorList>
            <person name="Goeker M."/>
        </authorList>
    </citation>
    <scope>NUCLEOTIDE SEQUENCE [LARGE SCALE GENOMIC DNA]</scope>
    <source>
        <strain evidence="2 3">DSM 26725</strain>
    </source>
</reference>
<dbReference type="Proteomes" id="UP000256310">
    <property type="component" value="Unassembled WGS sequence"/>
</dbReference>
<dbReference type="AlphaFoldDB" id="A0A3D9FIP0"/>
<dbReference type="RefSeq" id="WP_162843458.1">
    <property type="nucleotide sequence ID" value="NZ_QRDP01000004.1"/>
</dbReference>
<dbReference type="Pfam" id="PF10988">
    <property type="entry name" value="DUF2807"/>
    <property type="match status" value="1"/>
</dbReference>
<name>A0A3D9FIP0_9SPHN</name>